<name>A0AAV5AII9_9AGAM</name>
<dbReference type="SUPFAM" id="SSF52047">
    <property type="entry name" value="RNI-like"/>
    <property type="match status" value="1"/>
</dbReference>
<gene>
    <name evidence="1" type="ORF">Clacol_008725</name>
</gene>
<proteinExistence type="predicted"/>
<organism evidence="1 2">
    <name type="scientific">Clathrus columnatus</name>
    <dbReference type="NCBI Taxonomy" id="1419009"/>
    <lineage>
        <taxon>Eukaryota</taxon>
        <taxon>Fungi</taxon>
        <taxon>Dikarya</taxon>
        <taxon>Basidiomycota</taxon>
        <taxon>Agaricomycotina</taxon>
        <taxon>Agaricomycetes</taxon>
        <taxon>Phallomycetidae</taxon>
        <taxon>Phallales</taxon>
        <taxon>Clathraceae</taxon>
        <taxon>Clathrus</taxon>
    </lineage>
</organism>
<evidence type="ECO:0000313" key="1">
    <source>
        <dbReference type="EMBL" id="GJJ14461.1"/>
    </source>
</evidence>
<evidence type="ECO:0000313" key="2">
    <source>
        <dbReference type="Proteomes" id="UP001050691"/>
    </source>
</evidence>
<comment type="caution">
    <text evidence="1">The sequence shown here is derived from an EMBL/GenBank/DDBJ whole genome shotgun (WGS) entry which is preliminary data.</text>
</comment>
<dbReference type="EMBL" id="BPWL01000010">
    <property type="protein sequence ID" value="GJJ14461.1"/>
    <property type="molecule type" value="Genomic_DNA"/>
</dbReference>
<evidence type="ECO:0008006" key="3">
    <source>
        <dbReference type="Google" id="ProtNLM"/>
    </source>
</evidence>
<sequence length="488" mass="57144">MVFSWVCHYWRSVILNEASFWKTVVIRRRGISPIFLEELFTRSRNNPLEIIIQHDSKELLELYARNRRYFLPVIDRVKTFHLYVYRDKIYLTDDIRFLWAFLSFFPSLENIFCRPISRCPTDVDFIPLSIQPQLKAMQVYIDRLDNIAAPGQFRELRWLRLTYTTRSISLFTLLKTLQNLPNLQVLHLFPSAKKYSNLKRDKDHDEDVITLNELTALISSCPILHLIDAPKLSHLNVLTTYFSIGDTYGHLCGFDFSRITHIRSEIIRGSVHPYIIGNPTYEWEGFNDTSWSSSGQYRYNGNLAWVYDEFPISYPPNQFRLSFRERRAERSPALISTFVLYLKKATNLEEITFTGLDLSSLNSADVDSLSNALRWATSVRTLTILWGNSLKDLCDFLRDKDVLPRLKKLRYSADFYEAHMDHSYIPNCLRNLVKERSEGPLEIELSNFDSIHPRGLEQIENSGLQVIQRKDKICITTVPEKKSELTEI</sequence>
<accession>A0AAV5AII9</accession>
<protein>
    <recommendedName>
        <fullName evidence="3">F-box domain-containing protein</fullName>
    </recommendedName>
</protein>
<dbReference type="AlphaFoldDB" id="A0AAV5AII9"/>
<reference evidence="1" key="1">
    <citation type="submission" date="2021-10" db="EMBL/GenBank/DDBJ databases">
        <title>De novo Genome Assembly of Clathrus columnatus (Basidiomycota, Fungi) Using Illumina and Nanopore Sequence Data.</title>
        <authorList>
            <person name="Ogiso-Tanaka E."/>
            <person name="Itagaki H."/>
            <person name="Hosoya T."/>
            <person name="Hosaka K."/>
        </authorList>
    </citation>
    <scope>NUCLEOTIDE SEQUENCE</scope>
    <source>
        <strain evidence="1">MO-923</strain>
    </source>
</reference>
<dbReference type="Proteomes" id="UP001050691">
    <property type="component" value="Unassembled WGS sequence"/>
</dbReference>
<keyword evidence="2" id="KW-1185">Reference proteome</keyword>